<protein>
    <submittedName>
        <fullName evidence="7">C-type cytochrome</fullName>
    </submittedName>
</protein>
<dbReference type="Proteomes" id="UP001595640">
    <property type="component" value="Unassembled WGS sequence"/>
</dbReference>
<gene>
    <name evidence="7" type="ORF">ACFOEI_11545</name>
</gene>
<sequence>MLTHYMNVLSLRPACAGMLCLATAFLVGCEGGRSEYEEVVVQGGDASRGVAVIDEVGCGACHTIPGIDGAEGMVGPPLTAWANRSYIAGRLPNKPNNLIPWVMDAPSIEPSTAMPDLDLTEQQARDVAAYLYSLR</sequence>
<evidence type="ECO:0000256" key="3">
    <source>
        <dbReference type="ARBA" id="ARBA00023004"/>
    </source>
</evidence>
<organism evidence="7 8">
    <name type="scientific">Modicisalibacter luteus</name>
    <dbReference type="NCBI Taxonomy" id="453962"/>
    <lineage>
        <taxon>Bacteria</taxon>
        <taxon>Pseudomonadati</taxon>
        <taxon>Pseudomonadota</taxon>
        <taxon>Gammaproteobacteria</taxon>
        <taxon>Oceanospirillales</taxon>
        <taxon>Halomonadaceae</taxon>
        <taxon>Modicisalibacter</taxon>
    </lineage>
</organism>
<reference evidence="8" key="1">
    <citation type="journal article" date="2019" name="Int. J. Syst. Evol. Microbiol.">
        <title>The Global Catalogue of Microorganisms (GCM) 10K type strain sequencing project: providing services to taxonomists for standard genome sequencing and annotation.</title>
        <authorList>
            <consortium name="The Broad Institute Genomics Platform"/>
            <consortium name="The Broad Institute Genome Sequencing Center for Infectious Disease"/>
            <person name="Wu L."/>
            <person name="Ma J."/>
        </authorList>
    </citation>
    <scope>NUCLEOTIDE SEQUENCE [LARGE SCALE GENOMIC DNA]</scope>
    <source>
        <strain evidence="8">KCTC 12847</strain>
    </source>
</reference>
<feature type="chain" id="PRO_5045652234" evidence="5">
    <location>
        <begin position="17"/>
        <end position="135"/>
    </location>
</feature>
<evidence type="ECO:0000313" key="8">
    <source>
        <dbReference type="Proteomes" id="UP001595640"/>
    </source>
</evidence>
<comment type="caution">
    <text evidence="7">The sequence shown here is derived from an EMBL/GenBank/DDBJ whole genome shotgun (WGS) entry which is preliminary data.</text>
</comment>
<evidence type="ECO:0000313" key="7">
    <source>
        <dbReference type="EMBL" id="MFC3292699.1"/>
    </source>
</evidence>
<evidence type="ECO:0000256" key="2">
    <source>
        <dbReference type="ARBA" id="ARBA00022723"/>
    </source>
</evidence>
<dbReference type="EMBL" id="JBHRUH010000016">
    <property type="protein sequence ID" value="MFC3292699.1"/>
    <property type="molecule type" value="Genomic_DNA"/>
</dbReference>
<dbReference type="SUPFAM" id="SSF46626">
    <property type="entry name" value="Cytochrome c"/>
    <property type="match status" value="1"/>
</dbReference>
<dbReference type="Gene3D" id="1.10.760.10">
    <property type="entry name" value="Cytochrome c-like domain"/>
    <property type="match status" value="1"/>
</dbReference>
<dbReference type="PROSITE" id="PS51007">
    <property type="entry name" value="CYTC"/>
    <property type="match status" value="1"/>
</dbReference>
<keyword evidence="1 4" id="KW-0349">Heme</keyword>
<evidence type="ECO:0000256" key="5">
    <source>
        <dbReference type="SAM" id="SignalP"/>
    </source>
</evidence>
<feature type="domain" description="Cytochrome c" evidence="6">
    <location>
        <begin position="44"/>
        <end position="135"/>
    </location>
</feature>
<evidence type="ECO:0000256" key="4">
    <source>
        <dbReference type="PROSITE-ProRule" id="PRU00433"/>
    </source>
</evidence>
<dbReference type="Pfam" id="PF00034">
    <property type="entry name" value="Cytochrom_C"/>
    <property type="match status" value="1"/>
</dbReference>
<accession>A0ABV7M1S9</accession>
<name>A0ABV7M1S9_9GAMM</name>
<keyword evidence="5" id="KW-0732">Signal</keyword>
<evidence type="ECO:0000256" key="1">
    <source>
        <dbReference type="ARBA" id="ARBA00022617"/>
    </source>
</evidence>
<keyword evidence="3 4" id="KW-0408">Iron</keyword>
<keyword evidence="2 4" id="KW-0479">Metal-binding</keyword>
<evidence type="ECO:0000259" key="6">
    <source>
        <dbReference type="PROSITE" id="PS51007"/>
    </source>
</evidence>
<dbReference type="InterPro" id="IPR036909">
    <property type="entry name" value="Cyt_c-like_dom_sf"/>
</dbReference>
<dbReference type="RefSeq" id="WP_211213464.1">
    <property type="nucleotide sequence ID" value="NZ_BMXD01000014.1"/>
</dbReference>
<dbReference type="InterPro" id="IPR009056">
    <property type="entry name" value="Cyt_c-like_dom"/>
</dbReference>
<proteinExistence type="predicted"/>
<keyword evidence="8" id="KW-1185">Reference proteome</keyword>
<feature type="signal peptide" evidence="5">
    <location>
        <begin position="1"/>
        <end position="16"/>
    </location>
</feature>